<organism evidence="3 4">
    <name type="scientific">Porphyra umbilicalis</name>
    <name type="common">Purple laver</name>
    <name type="synonym">Red alga</name>
    <dbReference type="NCBI Taxonomy" id="2786"/>
    <lineage>
        <taxon>Eukaryota</taxon>
        <taxon>Rhodophyta</taxon>
        <taxon>Bangiophyceae</taxon>
        <taxon>Bangiales</taxon>
        <taxon>Bangiaceae</taxon>
        <taxon>Porphyra</taxon>
    </lineage>
</organism>
<dbReference type="AlphaFoldDB" id="A0A1X6P5E5"/>
<dbReference type="Pfam" id="PF03364">
    <property type="entry name" value="Polyketide_cyc"/>
    <property type="match status" value="1"/>
</dbReference>
<proteinExistence type="predicted"/>
<reference evidence="3 4" key="1">
    <citation type="submission" date="2017-03" db="EMBL/GenBank/DDBJ databases">
        <title>WGS assembly of Porphyra umbilicalis.</title>
        <authorList>
            <person name="Brawley S.H."/>
            <person name="Blouin N.A."/>
            <person name="Ficko-Blean E."/>
            <person name="Wheeler G.L."/>
            <person name="Lohr M."/>
            <person name="Goodson H.V."/>
            <person name="Jenkins J.W."/>
            <person name="Blaby-Haas C.E."/>
            <person name="Helliwell K.E."/>
            <person name="Chan C."/>
            <person name="Marriage T."/>
            <person name="Bhattacharya D."/>
            <person name="Klein A.S."/>
            <person name="Badis Y."/>
            <person name="Brodie J."/>
            <person name="Cao Y."/>
            <person name="Collen J."/>
            <person name="Dittami S.M."/>
            <person name="Gachon C.M."/>
            <person name="Green B.R."/>
            <person name="Karpowicz S."/>
            <person name="Kim J.W."/>
            <person name="Kudahl U."/>
            <person name="Lin S."/>
            <person name="Michel G."/>
            <person name="Mittag M."/>
            <person name="Olson B.J."/>
            <person name="Pangilinan J."/>
            <person name="Peng Y."/>
            <person name="Qiu H."/>
            <person name="Shu S."/>
            <person name="Singer J.T."/>
            <person name="Smith A.G."/>
            <person name="Sprecher B.N."/>
            <person name="Wagner V."/>
            <person name="Wang W."/>
            <person name="Wang Z.-Y."/>
            <person name="Yan J."/>
            <person name="Yarish C."/>
            <person name="Zoeuner-Riek S."/>
            <person name="Zhuang Y."/>
            <person name="Zou Y."/>
            <person name="Lindquist E.A."/>
            <person name="Grimwood J."/>
            <person name="Barry K."/>
            <person name="Rokhsar D.S."/>
            <person name="Schmutz J."/>
            <person name="Stiller J.W."/>
            <person name="Grossman A.R."/>
            <person name="Prochnik S.E."/>
        </authorList>
    </citation>
    <scope>NUCLEOTIDE SEQUENCE [LARGE SCALE GENOMIC DNA]</scope>
    <source>
        <strain evidence="3">4086291</strain>
    </source>
</reference>
<dbReference type="EMBL" id="KV918888">
    <property type="protein sequence ID" value="OSX75863.1"/>
    <property type="molecule type" value="Genomic_DNA"/>
</dbReference>
<protein>
    <recommendedName>
        <fullName evidence="2">Coenzyme Q-binding protein COQ10 START domain-containing protein</fullName>
    </recommendedName>
</protein>
<accession>A0A1X6P5E5</accession>
<dbReference type="Proteomes" id="UP000218209">
    <property type="component" value="Unassembled WGS sequence"/>
</dbReference>
<sequence length="284" mass="30762">MSLRLGSPATIPSASPPLWHGWRAVPPPSPPAAVNRRPLAPSPTTTRPTAVSQAAGGRRRSPGGAGGGGSDTDAAWKRLPLPGVPSRAVREASSGTRRPDVAISAPAWNKRTIRSAILIRASLPTVWSALTDYSRLSTFIPNLAYSKQRFHPTGGIRLEQWGVQRIVGFQFKAAVVLDMTEVTATDSKERAIDFVLASSRDFAAFFGTWRMSAVEGGGTWLEYDVNIQPKGLVPVKAVEWRIKEDVPSNLLAVRSYCELLDRRSTAAEMRLASEKSSSNFQTDV</sequence>
<dbReference type="InterPro" id="IPR023393">
    <property type="entry name" value="START-like_dom_sf"/>
</dbReference>
<evidence type="ECO:0000259" key="2">
    <source>
        <dbReference type="Pfam" id="PF03364"/>
    </source>
</evidence>
<feature type="region of interest" description="Disordered" evidence="1">
    <location>
        <begin position="1"/>
        <end position="95"/>
    </location>
</feature>
<evidence type="ECO:0000313" key="4">
    <source>
        <dbReference type="Proteomes" id="UP000218209"/>
    </source>
</evidence>
<dbReference type="PANTHER" id="PTHR34060:SF1">
    <property type="entry name" value="POLYKETIDE CYCLASE _ DEHYDRASE AND LIPID TRANSPORT PROTEIN"/>
    <property type="match status" value="1"/>
</dbReference>
<dbReference type="Gene3D" id="3.30.530.20">
    <property type="match status" value="1"/>
</dbReference>
<dbReference type="OrthoDB" id="5732at2759"/>
<evidence type="ECO:0000256" key="1">
    <source>
        <dbReference type="SAM" id="MobiDB-lite"/>
    </source>
</evidence>
<gene>
    <name evidence="3" type="ORF">BU14_0218s0029</name>
</gene>
<evidence type="ECO:0000313" key="3">
    <source>
        <dbReference type="EMBL" id="OSX75863.1"/>
    </source>
</evidence>
<name>A0A1X6P5E5_PORUM</name>
<feature type="domain" description="Coenzyme Q-binding protein COQ10 START" evidence="2">
    <location>
        <begin position="120"/>
        <end position="252"/>
    </location>
</feature>
<dbReference type="SUPFAM" id="SSF55961">
    <property type="entry name" value="Bet v1-like"/>
    <property type="match status" value="1"/>
</dbReference>
<dbReference type="PANTHER" id="PTHR34060">
    <property type="entry name" value="POLYKETIDE CYCLASE / DEHYDRASE AND LIPID TRANSPORT PROTEIN"/>
    <property type="match status" value="1"/>
</dbReference>
<keyword evidence="4" id="KW-1185">Reference proteome</keyword>
<dbReference type="InterPro" id="IPR005031">
    <property type="entry name" value="COQ10_START"/>
</dbReference>
<feature type="compositionally biased region" description="Polar residues" evidence="1">
    <location>
        <begin position="42"/>
        <end position="51"/>
    </location>
</feature>